<dbReference type="InterPro" id="IPR027381">
    <property type="entry name" value="LytR/CpsA/Psr_C"/>
</dbReference>
<dbReference type="InterPro" id="IPR019734">
    <property type="entry name" value="TPR_rpt"/>
</dbReference>
<dbReference type="PANTHER" id="PTHR12558:SF33">
    <property type="entry name" value="BLL7664 PROTEIN"/>
    <property type="match status" value="1"/>
</dbReference>
<dbReference type="RefSeq" id="WP_379752314.1">
    <property type="nucleotide sequence ID" value="NZ_JBHSMR010000008.1"/>
</dbReference>
<dbReference type="Gene3D" id="3.30.70.2390">
    <property type="match status" value="1"/>
</dbReference>
<dbReference type="Gene3D" id="1.25.40.10">
    <property type="entry name" value="Tetratricopeptide repeat domain"/>
    <property type="match status" value="2"/>
</dbReference>
<feature type="signal peptide" evidence="2">
    <location>
        <begin position="1"/>
        <end position="26"/>
    </location>
</feature>
<dbReference type="PANTHER" id="PTHR12558">
    <property type="entry name" value="CELL DIVISION CYCLE 16,23,27"/>
    <property type="match status" value="1"/>
</dbReference>
<feature type="repeat" description="TPR" evidence="1">
    <location>
        <begin position="110"/>
        <end position="143"/>
    </location>
</feature>
<dbReference type="InterPro" id="IPR011990">
    <property type="entry name" value="TPR-like_helical_dom_sf"/>
</dbReference>
<dbReference type="SMART" id="SM00028">
    <property type="entry name" value="TPR"/>
    <property type="match status" value="4"/>
</dbReference>
<accession>A0ABW0MK87</accession>
<proteinExistence type="predicted"/>
<dbReference type="Pfam" id="PF13414">
    <property type="entry name" value="TPR_11"/>
    <property type="match status" value="1"/>
</dbReference>
<organism evidence="4 5">
    <name type="scientific">Massilia suwonensis</name>
    <dbReference type="NCBI Taxonomy" id="648895"/>
    <lineage>
        <taxon>Bacteria</taxon>
        <taxon>Pseudomonadati</taxon>
        <taxon>Pseudomonadota</taxon>
        <taxon>Betaproteobacteria</taxon>
        <taxon>Burkholderiales</taxon>
        <taxon>Oxalobacteraceae</taxon>
        <taxon>Telluria group</taxon>
        <taxon>Massilia</taxon>
    </lineage>
</organism>
<dbReference type="PROSITE" id="PS51257">
    <property type="entry name" value="PROKAR_LIPOPROTEIN"/>
    <property type="match status" value="1"/>
</dbReference>
<feature type="domain" description="LytR/CpsA/Psr regulator C-terminal" evidence="3">
    <location>
        <begin position="254"/>
        <end position="344"/>
    </location>
</feature>
<feature type="repeat" description="TPR" evidence="1">
    <location>
        <begin position="37"/>
        <end position="70"/>
    </location>
</feature>
<name>A0ABW0MK87_9BURK</name>
<dbReference type="PROSITE" id="PS50005">
    <property type="entry name" value="TPR"/>
    <property type="match status" value="2"/>
</dbReference>
<sequence length="372" mass="39629">MPASRMLKHISVVCASALLLACADVARQPGITPAADAERAYDQGRQHHLAGRYDDAIAAYRMALAATPGHVGARNALAAAYARQGDFARAIPLWRALTDELRPGSGPDGAYLFANLGYAYLLGGDFQNAVAALEKACVLDPLDHRAWNNLGESLRRLGHEERAALMFRQAEALRQHDFRGDVAAAGGTAVAAIEAAVAAPARPDSGWAATEVRTAADGTLELLRLPARATLAQSAPPPEPPPQAPRTRPDLVLLEIRNGNGVTGMARALSQQIVGDGLQVTRLSNEKGFQVRRTRIEHHADFRAAAERLAERLGSAGRGRFEAVQVVQVDNCKPTDMRLVLGQDLARGQLVLRPAPAAQHILAQAGLPDKAP</sequence>
<comment type="caution">
    <text evidence="4">The sequence shown here is derived from an EMBL/GenBank/DDBJ whole genome shotgun (WGS) entry which is preliminary data.</text>
</comment>
<protein>
    <submittedName>
        <fullName evidence="4">Tetratricopeptide repeat protein</fullName>
    </submittedName>
</protein>
<evidence type="ECO:0000313" key="4">
    <source>
        <dbReference type="EMBL" id="MFC5477677.1"/>
    </source>
</evidence>
<feature type="chain" id="PRO_5047421724" evidence="2">
    <location>
        <begin position="27"/>
        <end position="372"/>
    </location>
</feature>
<evidence type="ECO:0000256" key="2">
    <source>
        <dbReference type="SAM" id="SignalP"/>
    </source>
</evidence>
<dbReference type="Proteomes" id="UP001596101">
    <property type="component" value="Unassembled WGS sequence"/>
</dbReference>
<keyword evidence="2" id="KW-0732">Signal</keyword>
<gene>
    <name evidence="4" type="ORF">ACFPQ5_05725</name>
</gene>
<keyword evidence="1" id="KW-0802">TPR repeat</keyword>
<keyword evidence="5" id="KW-1185">Reference proteome</keyword>
<dbReference type="SUPFAM" id="SSF48452">
    <property type="entry name" value="TPR-like"/>
    <property type="match status" value="1"/>
</dbReference>
<evidence type="ECO:0000256" key="1">
    <source>
        <dbReference type="PROSITE-ProRule" id="PRU00339"/>
    </source>
</evidence>
<dbReference type="Pfam" id="PF13399">
    <property type="entry name" value="LytR_C"/>
    <property type="match status" value="1"/>
</dbReference>
<dbReference type="Pfam" id="PF14559">
    <property type="entry name" value="TPR_19"/>
    <property type="match status" value="1"/>
</dbReference>
<evidence type="ECO:0000313" key="5">
    <source>
        <dbReference type="Proteomes" id="UP001596101"/>
    </source>
</evidence>
<dbReference type="EMBL" id="JBHSMR010000008">
    <property type="protein sequence ID" value="MFC5477677.1"/>
    <property type="molecule type" value="Genomic_DNA"/>
</dbReference>
<evidence type="ECO:0000259" key="3">
    <source>
        <dbReference type="Pfam" id="PF13399"/>
    </source>
</evidence>
<reference evidence="5" key="1">
    <citation type="journal article" date="2019" name="Int. J. Syst. Evol. Microbiol.">
        <title>The Global Catalogue of Microorganisms (GCM) 10K type strain sequencing project: providing services to taxonomists for standard genome sequencing and annotation.</title>
        <authorList>
            <consortium name="The Broad Institute Genomics Platform"/>
            <consortium name="The Broad Institute Genome Sequencing Center for Infectious Disease"/>
            <person name="Wu L."/>
            <person name="Ma J."/>
        </authorList>
    </citation>
    <scope>NUCLEOTIDE SEQUENCE [LARGE SCALE GENOMIC DNA]</scope>
    <source>
        <strain evidence="5">CCUG 43111</strain>
    </source>
</reference>